<dbReference type="AlphaFoldDB" id="A0A7V3YF37"/>
<dbReference type="InterPro" id="IPR006674">
    <property type="entry name" value="HD_domain"/>
</dbReference>
<proteinExistence type="predicted"/>
<evidence type="ECO:0000259" key="1">
    <source>
        <dbReference type="Pfam" id="PF01966"/>
    </source>
</evidence>
<feature type="domain" description="HD" evidence="1">
    <location>
        <begin position="20"/>
        <end position="94"/>
    </location>
</feature>
<dbReference type="SUPFAM" id="SSF109604">
    <property type="entry name" value="HD-domain/PDEase-like"/>
    <property type="match status" value="1"/>
</dbReference>
<dbReference type="Pfam" id="PF01966">
    <property type="entry name" value="HD"/>
    <property type="match status" value="1"/>
</dbReference>
<accession>A0A7V3YF37</accession>
<reference evidence="2" key="1">
    <citation type="journal article" date="2020" name="mSystems">
        <title>Genome- and Community-Level Interaction Insights into Carbon Utilization and Element Cycling Functions of Hydrothermarchaeota in Hydrothermal Sediment.</title>
        <authorList>
            <person name="Zhou Z."/>
            <person name="Liu Y."/>
            <person name="Xu W."/>
            <person name="Pan J."/>
            <person name="Luo Z.H."/>
            <person name="Li M."/>
        </authorList>
    </citation>
    <scope>NUCLEOTIDE SEQUENCE [LARGE SCALE GENOMIC DNA]</scope>
    <source>
        <strain evidence="2">SpSt-747</strain>
    </source>
</reference>
<evidence type="ECO:0000313" key="2">
    <source>
        <dbReference type="EMBL" id="HGI29929.1"/>
    </source>
</evidence>
<sequence length="183" mass="20650">MTREEALAFLQKYLTHRNLIKHSLACEAIMGRLAQAFGEDRTEWAMAGLLHDIDYELTREEPEKHGLLGAQLLKEAGFSEAIVLAVRAHNEMTGYQPERRMEKALWAVDPTSGFIVACVLIHPQRSIRDVDVAFLLSRFREKSFARGAKREQILSCEALGLPLEEFLSIALGAMQEQAEVLEL</sequence>
<name>A0A7V3YF37_9BACT</name>
<organism evidence="2">
    <name type="scientific">Candidatus Caldatribacterium californiense</name>
    <dbReference type="NCBI Taxonomy" id="1454726"/>
    <lineage>
        <taxon>Bacteria</taxon>
        <taxon>Pseudomonadati</taxon>
        <taxon>Atribacterota</taxon>
        <taxon>Atribacteria</taxon>
        <taxon>Atribacterales</taxon>
        <taxon>Candidatus Caldatribacteriaceae</taxon>
        <taxon>Candidatus Caldatribacterium</taxon>
    </lineage>
</organism>
<dbReference type="PANTHER" id="PTHR38659:SF1">
    <property type="entry name" value="METAL DEPENDENT PHOSPHOHYDROLASE"/>
    <property type="match status" value="1"/>
</dbReference>
<dbReference type="EMBL" id="DTFV01000023">
    <property type="protein sequence ID" value="HGI29929.1"/>
    <property type="molecule type" value="Genomic_DNA"/>
</dbReference>
<comment type="caution">
    <text evidence="2">The sequence shown here is derived from an EMBL/GenBank/DDBJ whole genome shotgun (WGS) entry which is preliminary data.</text>
</comment>
<dbReference type="Gene3D" id="1.10.3210.10">
    <property type="entry name" value="Hypothetical protein af1432"/>
    <property type="match status" value="1"/>
</dbReference>
<dbReference type="PANTHER" id="PTHR38659">
    <property type="entry name" value="METAL-DEPENDENT PHOSPHOHYDROLASE"/>
    <property type="match status" value="1"/>
</dbReference>
<dbReference type="CDD" id="cd00077">
    <property type="entry name" value="HDc"/>
    <property type="match status" value="1"/>
</dbReference>
<dbReference type="NCBIfam" id="TIGR00277">
    <property type="entry name" value="HDIG"/>
    <property type="match status" value="1"/>
</dbReference>
<dbReference type="InterPro" id="IPR006675">
    <property type="entry name" value="HDIG_dom"/>
</dbReference>
<dbReference type="InterPro" id="IPR003607">
    <property type="entry name" value="HD/PDEase_dom"/>
</dbReference>
<gene>
    <name evidence="2" type="ORF">ENV30_01235</name>
</gene>
<protein>
    <submittedName>
        <fullName evidence="2">HDIG domain-containing protein</fullName>
    </submittedName>
</protein>